<protein>
    <submittedName>
        <fullName evidence="1">Uncharacterized protein</fullName>
    </submittedName>
</protein>
<proteinExistence type="predicted"/>
<reference evidence="2" key="1">
    <citation type="journal article" date="2019" name="Int. J. Syst. Evol. Microbiol.">
        <title>The Global Catalogue of Microorganisms (GCM) 10K type strain sequencing project: providing services to taxonomists for standard genome sequencing and annotation.</title>
        <authorList>
            <consortium name="The Broad Institute Genomics Platform"/>
            <consortium name="The Broad Institute Genome Sequencing Center for Infectious Disease"/>
            <person name="Wu L."/>
            <person name="Ma J."/>
        </authorList>
    </citation>
    <scope>NUCLEOTIDE SEQUENCE [LARGE SCALE GENOMIC DNA]</scope>
    <source>
        <strain evidence="2">CCM 8951</strain>
    </source>
</reference>
<evidence type="ECO:0000313" key="2">
    <source>
        <dbReference type="Proteomes" id="UP001597244"/>
    </source>
</evidence>
<keyword evidence="2" id="KW-1185">Reference proteome</keyword>
<dbReference type="Proteomes" id="UP001597244">
    <property type="component" value="Unassembled WGS sequence"/>
</dbReference>
<organism evidence="1 2">
    <name type="scientific">Lapidilactobacillus mulanensis</name>
    <dbReference type="NCBI Taxonomy" id="2485999"/>
    <lineage>
        <taxon>Bacteria</taxon>
        <taxon>Bacillati</taxon>
        <taxon>Bacillota</taxon>
        <taxon>Bacilli</taxon>
        <taxon>Lactobacillales</taxon>
        <taxon>Lactobacillaceae</taxon>
        <taxon>Lapidilactobacillus</taxon>
    </lineage>
</organism>
<gene>
    <name evidence="1" type="ORF">ACFQ4L_01660</name>
</gene>
<dbReference type="RefSeq" id="WP_164506619.1">
    <property type="nucleotide sequence ID" value="NZ_JBHTOF010000019.1"/>
</dbReference>
<dbReference type="EMBL" id="JBHTOF010000019">
    <property type="protein sequence ID" value="MFD1464798.1"/>
    <property type="molecule type" value="Genomic_DNA"/>
</dbReference>
<accession>A0ABW4DLL8</accession>
<sequence>MADDWFEQTITELQKSGDYREQALLAAVLKYQRELKQRTVNAQGELDGRIWNHEQW</sequence>
<comment type="caution">
    <text evidence="1">The sequence shown here is derived from an EMBL/GenBank/DDBJ whole genome shotgun (WGS) entry which is preliminary data.</text>
</comment>
<evidence type="ECO:0000313" key="1">
    <source>
        <dbReference type="EMBL" id="MFD1464798.1"/>
    </source>
</evidence>
<name>A0ABW4DLL8_9LACO</name>